<sequence>MNKVEQLSDAELQENLMALGFPKVAVTETTRSILKNKLLKSKNKEIIQARHELGGLSPMKRRSLNNQKLSNVFATDRKVGLNNYPDTISMYSVPQTDSTSTKYRHISANVGNNMDDFLNVMDYSIHGSPESKMVSLSEHQSHEGVVSRLLSFRDKTFKKPKVCENNQQTCLSLSKGSNRCLNKSERTFYEFISYVGTQSRLNQSFKPYLLVSLFAMFFTTLAFIYMLKSPNNSEVDNLRNKVLICEERNKKTNCIPAMYIDGTMDLLKNIMENLQIRSKQTHCNNKKVVLTETDILKSLEKIGYYDGMQKWRENLFFAKRLIEQNPQWKVVINSGQNVSYSLSDQNVSLFCSFYSKIKSFFVIIGIGSIIVVFSVVIYTLYRNIKAWRLNRSNVIEQFTTDIVNELIYRASLSEAPEEREVVTNHLRDKIIPLNKRNSYLKYWNEALKVLETNDSRIQFGFKIIDGTEYHTMAWISNATNGLLKKWQSPAFGYANKINKPPTSCLKIRHMFDSTESDIHNLKQIIESAIIEKVGSRCCIQDIQIDKKSCCVYVRCCSEFDAGVVHNEINGWWFDKRLISIKFLRLQRYLTRFPDSKSAVSALTP</sequence>
<accession>A0A0A1WUL5</accession>
<dbReference type="SMART" id="SM00540">
    <property type="entry name" value="LEM"/>
    <property type="match status" value="1"/>
</dbReference>
<feature type="transmembrane region" description="Helical" evidence="6">
    <location>
        <begin position="360"/>
        <end position="381"/>
    </location>
</feature>
<dbReference type="PANTHER" id="PTHR13428">
    <property type="entry name" value="INNER NUCLEAR MEMBRANE PROTEIN MAN1 LEM DOMAIN CONTAINING PROTEIN"/>
    <property type="match status" value="1"/>
</dbReference>
<protein>
    <submittedName>
        <fullName evidence="8">Inner nuclear membrane protein Man1</fullName>
    </submittedName>
</protein>
<dbReference type="PROSITE" id="PS50954">
    <property type="entry name" value="LEM"/>
    <property type="match status" value="1"/>
</dbReference>
<keyword evidence="3 6" id="KW-1133">Transmembrane helix</keyword>
<dbReference type="EMBL" id="GBXI01012159">
    <property type="protein sequence ID" value="JAD02133.1"/>
    <property type="molecule type" value="Transcribed_RNA"/>
</dbReference>
<dbReference type="InterPro" id="IPR012677">
    <property type="entry name" value="Nucleotide-bd_a/b_plait_sf"/>
</dbReference>
<dbReference type="SUPFAM" id="SSF63451">
    <property type="entry name" value="LEM domain"/>
    <property type="match status" value="1"/>
</dbReference>
<gene>
    <name evidence="8" type="primary">LEMD3</name>
    <name evidence="8" type="ORF">g.2883</name>
</gene>
<keyword evidence="5" id="KW-0539">Nucleus</keyword>
<dbReference type="InterPro" id="IPR041885">
    <property type="entry name" value="MAN1_winged_helix_dom"/>
</dbReference>
<dbReference type="Pfam" id="PF03020">
    <property type="entry name" value="LEM"/>
    <property type="match status" value="1"/>
</dbReference>
<keyword evidence="4 6" id="KW-0472">Membrane</keyword>
<feature type="domain" description="LEM" evidence="7">
    <location>
        <begin position="1"/>
        <end position="45"/>
    </location>
</feature>
<dbReference type="Gene3D" id="1.10.720.40">
    <property type="match status" value="1"/>
</dbReference>
<evidence type="ECO:0000256" key="5">
    <source>
        <dbReference type="ARBA" id="ARBA00023242"/>
    </source>
</evidence>
<name>A0A0A1WUL5_ZEUCU</name>
<reference evidence="8" key="1">
    <citation type="submission" date="2014-11" db="EMBL/GenBank/DDBJ databases">
        <authorList>
            <person name="Geib S."/>
        </authorList>
    </citation>
    <scope>NUCLEOTIDE SEQUENCE</scope>
</reference>
<proteinExistence type="predicted"/>
<evidence type="ECO:0000256" key="1">
    <source>
        <dbReference type="ARBA" id="ARBA00004473"/>
    </source>
</evidence>
<dbReference type="GO" id="GO:0030514">
    <property type="term" value="P:negative regulation of BMP signaling pathway"/>
    <property type="evidence" value="ECO:0007669"/>
    <property type="project" value="TreeGrafter"/>
</dbReference>
<dbReference type="InterPro" id="IPR011015">
    <property type="entry name" value="LEM/LEM-like_dom_sf"/>
</dbReference>
<evidence type="ECO:0000256" key="2">
    <source>
        <dbReference type="ARBA" id="ARBA00022692"/>
    </source>
</evidence>
<feature type="transmembrane region" description="Helical" evidence="6">
    <location>
        <begin position="208"/>
        <end position="227"/>
    </location>
</feature>
<dbReference type="GO" id="GO:0006998">
    <property type="term" value="P:nuclear envelope organization"/>
    <property type="evidence" value="ECO:0007669"/>
    <property type="project" value="TreeGrafter"/>
</dbReference>
<dbReference type="InterPro" id="IPR052277">
    <property type="entry name" value="INM_ESCRT-Associated"/>
</dbReference>
<evidence type="ECO:0000313" key="8">
    <source>
        <dbReference type="EMBL" id="JAD02133.1"/>
    </source>
</evidence>
<comment type="subcellular location">
    <subcellularLocation>
        <location evidence="1">Nucleus inner membrane</location>
        <topology evidence="1">Multi-pass membrane protein</topology>
    </subcellularLocation>
</comment>
<dbReference type="AlphaFoldDB" id="A0A0A1WUL5"/>
<evidence type="ECO:0000256" key="4">
    <source>
        <dbReference type="ARBA" id="ARBA00023136"/>
    </source>
</evidence>
<evidence type="ECO:0000256" key="3">
    <source>
        <dbReference type="ARBA" id="ARBA00022989"/>
    </source>
</evidence>
<keyword evidence="2 6" id="KW-0812">Transmembrane</keyword>
<evidence type="ECO:0000259" key="7">
    <source>
        <dbReference type="PROSITE" id="PS50954"/>
    </source>
</evidence>
<reference evidence="8" key="2">
    <citation type="journal article" date="2015" name="Gigascience">
        <title>Reconstructing a comprehensive transcriptome assembly of a white-pupal translocated strain of the pest fruit fly Bactrocera cucurbitae.</title>
        <authorList>
            <person name="Sim S.B."/>
            <person name="Calla B."/>
            <person name="Hall B."/>
            <person name="DeRego T."/>
            <person name="Geib S.M."/>
        </authorList>
    </citation>
    <scope>NUCLEOTIDE SEQUENCE</scope>
</reference>
<dbReference type="GO" id="GO:0005637">
    <property type="term" value="C:nuclear inner membrane"/>
    <property type="evidence" value="ECO:0007669"/>
    <property type="project" value="UniProtKB-SubCell"/>
</dbReference>
<dbReference type="GO" id="GO:0031490">
    <property type="term" value="F:chromatin DNA binding"/>
    <property type="evidence" value="ECO:0007669"/>
    <property type="project" value="TreeGrafter"/>
</dbReference>
<dbReference type="InterPro" id="IPR003887">
    <property type="entry name" value="LEM_dom"/>
</dbReference>
<evidence type="ECO:0000256" key="6">
    <source>
        <dbReference type="SAM" id="Phobius"/>
    </source>
</evidence>
<dbReference type="PANTHER" id="PTHR13428:SF12">
    <property type="entry name" value="INNER NUCLEAR MEMBRANE PROTEIN MAN1"/>
    <property type="match status" value="1"/>
</dbReference>
<dbReference type="Gene3D" id="3.30.70.330">
    <property type="match status" value="1"/>
</dbReference>
<dbReference type="Gene3D" id="1.10.10.1180">
    <property type="entry name" value="MAN1, winged-helix domain"/>
    <property type="match status" value="1"/>
</dbReference>
<organism evidence="8">
    <name type="scientific">Zeugodacus cucurbitae</name>
    <name type="common">Melon fruit fly</name>
    <name type="synonym">Bactrocera cucurbitae</name>
    <dbReference type="NCBI Taxonomy" id="28588"/>
    <lineage>
        <taxon>Eukaryota</taxon>
        <taxon>Metazoa</taxon>
        <taxon>Ecdysozoa</taxon>
        <taxon>Arthropoda</taxon>
        <taxon>Hexapoda</taxon>
        <taxon>Insecta</taxon>
        <taxon>Pterygota</taxon>
        <taxon>Neoptera</taxon>
        <taxon>Endopterygota</taxon>
        <taxon>Diptera</taxon>
        <taxon>Brachycera</taxon>
        <taxon>Muscomorpha</taxon>
        <taxon>Tephritoidea</taxon>
        <taxon>Tephritidae</taxon>
        <taxon>Zeugodacus</taxon>
        <taxon>Zeugodacus</taxon>
    </lineage>
</organism>